<dbReference type="EMBL" id="CP066310">
    <property type="protein sequence ID" value="QQE88526.1"/>
    <property type="molecule type" value="Genomic_DNA"/>
</dbReference>
<evidence type="ECO:0000313" key="2">
    <source>
        <dbReference type="Proteomes" id="UP000596192"/>
    </source>
</evidence>
<reference evidence="1 2" key="1">
    <citation type="submission" date="2020-12" db="EMBL/GenBank/DDBJ databases">
        <title>Genomic Analysis and Response surface optimization of nitrogen-fixing conditions for A. chroococcum strain HR1, Isolation from rhizosphere soil.</title>
        <authorList>
            <person name="Li J."/>
            <person name="Yang H."/>
            <person name="Liu H."/>
            <person name="Wang C."/>
            <person name="Tian Y."/>
            <person name="Lu X.Y."/>
        </authorList>
    </citation>
    <scope>NUCLEOTIDE SEQUENCE [LARGE SCALE GENOMIC DNA]</scope>
    <source>
        <strain evidence="1 2">HR1</strain>
    </source>
</reference>
<sequence>MKTQPATPAKSASFDGVTGWHSLDWAKGNPEKDFPVLVKYTDPVARVCR</sequence>
<dbReference type="RefSeq" id="WP_198866804.1">
    <property type="nucleotide sequence ID" value="NZ_CP066310.1"/>
</dbReference>
<dbReference type="AlphaFoldDB" id="A0AAQ0BZU3"/>
<name>A0AAQ0BZU3_9GAMM</name>
<evidence type="ECO:0000313" key="1">
    <source>
        <dbReference type="EMBL" id="QQE88526.1"/>
    </source>
</evidence>
<organism evidence="1 2">
    <name type="scientific">Azotobacter chroococcum</name>
    <dbReference type="NCBI Taxonomy" id="353"/>
    <lineage>
        <taxon>Bacteria</taxon>
        <taxon>Pseudomonadati</taxon>
        <taxon>Pseudomonadota</taxon>
        <taxon>Gammaproteobacteria</taxon>
        <taxon>Pseudomonadales</taxon>
        <taxon>Pseudomonadaceae</taxon>
        <taxon>Azotobacter</taxon>
    </lineage>
</organism>
<protein>
    <submittedName>
        <fullName evidence="1">Uncharacterized protein</fullName>
    </submittedName>
</protein>
<dbReference type="Proteomes" id="UP000596192">
    <property type="component" value="Chromosome"/>
</dbReference>
<gene>
    <name evidence="1" type="ORF">GKQ51_20205</name>
</gene>
<proteinExistence type="predicted"/>
<accession>A0AAQ0BZU3</accession>